<dbReference type="EMBL" id="JACVEL010000001">
    <property type="protein sequence ID" value="MBC9811291.1"/>
    <property type="molecule type" value="Genomic_DNA"/>
</dbReference>
<reference evidence="2" key="1">
    <citation type="submission" date="2020-09" db="EMBL/GenBank/DDBJ databases">
        <title>Taishania pollutisoli gen. nov., sp. nov., Isolated from Tetrabromobisphenol A-Contaminated Soil.</title>
        <authorList>
            <person name="Chen Q."/>
        </authorList>
    </citation>
    <scope>NUCLEOTIDE SEQUENCE</scope>
    <source>
        <strain evidence="2">CZZ-1</strain>
    </source>
</reference>
<accession>A0A8J6TWP7</accession>
<dbReference type="RefSeq" id="WP_205729535.1">
    <property type="nucleotide sequence ID" value="NZ_JACVEL010000001.1"/>
</dbReference>
<evidence type="ECO:0000313" key="3">
    <source>
        <dbReference type="Proteomes" id="UP000652681"/>
    </source>
</evidence>
<dbReference type="Proteomes" id="UP000652681">
    <property type="component" value="Unassembled WGS sequence"/>
</dbReference>
<comment type="caution">
    <text evidence="2">The sequence shown here is derived from an EMBL/GenBank/DDBJ whole genome shotgun (WGS) entry which is preliminary data.</text>
</comment>
<organism evidence="2 3">
    <name type="scientific">Taishania pollutisoli</name>
    <dbReference type="NCBI Taxonomy" id="2766479"/>
    <lineage>
        <taxon>Bacteria</taxon>
        <taxon>Pseudomonadati</taxon>
        <taxon>Bacteroidota</taxon>
        <taxon>Flavobacteriia</taxon>
        <taxon>Flavobacteriales</taxon>
        <taxon>Crocinitomicaceae</taxon>
        <taxon>Taishania</taxon>
    </lineage>
</organism>
<sequence length="118" mass="13476">MTTKRRSIISYDKLTVEQKKKLEHDFPEGFLGNLTTIKTPTGEVLDALIWETEEIIYLVKINKASFHSSLDDEDDDFVDDTLGADIPVGDDDDESDDDDDIDEDAEEDDEEDEDEDEE</sequence>
<feature type="region of interest" description="Disordered" evidence="1">
    <location>
        <begin position="69"/>
        <end position="118"/>
    </location>
</feature>
<protein>
    <submittedName>
        <fullName evidence="2">Uncharacterized protein</fullName>
    </submittedName>
</protein>
<dbReference type="AlphaFoldDB" id="A0A8J6TWP7"/>
<proteinExistence type="predicted"/>
<gene>
    <name evidence="2" type="ORF">H9Y05_02270</name>
</gene>
<evidence type="ECO:0000256" key="1">
    <source>
        <dbReference type="SAM" id="MobiDB-lite"/>
    </source>
</evidence>
<keyword evidence="3" id="KW-1185">Reference proteome</keyword>
<evidence type="ECO:0000313" key="2">
    <source>
        <dbReference type="EMBL" id="MBC9811291.1"/>
    </source>
</evidence>
<name>A0A8J6TWP7_9FLAO</name>
<feature type="compositionally biased region" description="Acidic residues" evidence="1">
    <location>
        <begin position="88"/>
        <end position="118"/>
    </location>
</feature>